<gene>
    <name evidence="1" type="ORF">DKX38_005498</name>
</gene>
<dbReference type="EMBL" id="VDCV01000004">
    <property type="protein sequence ID" value="KAB5560541.1"/>
    <property type="molecule type" value="Genomic_DNA"/>
</dbReference>
<proteinExistence type="predicted"/>
<dbReference type="Proteomes" id="UP000326939">
    <property type="component" value="Chromosome 4"/>
</dbReference>
<accession>A0A5N5N270</accession>
<dbReference type="AlphaFoldDB" id="A0A5N5N270"/>
<reference evidence="2" key="1">
    <citation type="journal article" date="2019" name="Gigascience">
        <title>De novo genome assembly of the endangered Acer yangbiense, a plant species with extremely small populations endemic to Yunnan Province, China.</title>
        <authorList>
            <person name="Yang J."/>
            <person name="Wariss H.M."/>
            <person name="Tao L."/>
            <person name="Zhang R."/>
            <person name="Yun Q."/>
            <person name="Hollingsworth P."/>
            <person name="Dao Z."/>
            <person name="Luo G."/>
            <person name="Guo H."/>
            <person name="Ma Y."/>
            <person name="Sun W."/>
        </authorList>
    </citation>
    <scope>NUCLEOTIDE SEQUENCE [LARGE SCALE GENOMIC DNA]</scope>
    <source>
        <strain evidence="2">cv. br00</strain>
    </source>
</reference>
<keyword evidence="2" id="KW-1185">Reference proteome</keyword>
<comment type="caution">
    <text evidence="1">The sequence shown here is derived from an EMBL/GenBank/DDBJ whole genome shotgun (WGS) entry which is preliminary data.</text>
</comment>
<evidence type="ECO:0000313" key="2">
    <source>
        <dbReference type="Proteomes" id="UP000326939"/>
    </source>
</evidence>
<evidence type="ECO:0000313" key="1">
    <source>
        <dbReference type="EMBL" id="KAB5560541.1"/>
    </source>
</evidence>
<sequence>MVKRAYDNWMHVIEYDGRSLPDLKQNQGVIASQNDVPSCKLGTELLRMFGCSLRKLSHSSLSPDYNNGMAAIFSIHAQNGTLSRPLFSSMPYRCHYRIFWSILHRKSRLQELTICKFNSLNFVNKKNIFW</sequence>
<organism evidence="1 2">
    <name type="scientific">Salix brachista</name>
    <dbReference type="NCBI Taxonomy" id="2182728"/>
    <lineage>
        <taxon>Eukaryota</taxon>
        <taxon>Viridiplantae</taxon>
        <taxon>Streptophyta</taxon>
        <taxon>Embryophyta</taxon>
        <taxon>Tracheophyta</taxon>
        <taxon>Spermatophyta</taxon>
        <taxon>Magnoliopsida</taxon>
        <taxon>eudicotyledons</taxon>
        <taxon>Gunneridae</taxon>
        <taxon>Pentapetalae</taxon>
        <taxon>rosids</taxon>
        <taxon>fabids</taxon>
        <taxon>Malpighiales</taxon>
        <taxon>Salicaceae</taxon>
        <taxon>Saliceae</taxon>
        <taxon>Salix</taxon>
    </lineage>
</organism>
<name>A0A5N5N270_9ROSI</name>
<protein>
    <submittedName>
        <fullName evidence="1">Uncharacterized protein</fullName>
    </submittedName>
</protein>